<dbReference type="AlphaFoldDB" id="A0A9D2WPU8"/>
<organism evidence="2 3">
    <name type="scientific">Sporotomaculum syntrophicum</name>
    <dbReference type="NCBI Taxonomy" id="182264"/>
    <lineage>
        <taxon>Bacteria</taxon>
        <taxon>Bacillati</taxon>
        <taxon>Bacillota</taxon>
        <taxon>Clostridia</taxon>
        <taxon>Eubacteriales</taxon>
        <taxon>Desulfallaceae</taxon>
        <taxon>Sporotomaculum</taxon>
    </lineage>
</organism>
<sequence length="102" mass="11835">MLDVGLAALFLILIEPQRTGMAWHEILGLSIGFLFTMHVLLNWSWVKKTTRNLFTLAYKTKTKLCYVLNTVSFICVITIYGREFYGRELKSRGCCLSRIQRI</sequence>
<keyword evidence="1" id="KW-0812">Transmembrane</keyword>
<feature type="transmembrane region" description="Helical" evidence="1">
    <location>
        <begin position="64"/>
        <end position="81"/>
    </location>
</feature>
<dbReference type="EMBL" id="LSRS01000005">
    <property type="protein sequence ID" value="KAF1084726.1"/>
    <property type="molecule type" value="Genomic_DNA"/>
</dbReference>
<gene>
    <name evidence="2" type="ORF">SPSYN_02512</name>
</gene>
<keyword evidence="3" id="KW-1185">Reference proteome</keyword>
<comment type="caution">
    <text evidence="2">The sequence shown here is derived from an EMBL/GenBank/DDBJ whole genome shotgun (WGS) entry which is preliminary data.</text>
</comment>
<keyword evidence="1" id="KW-0472">Membrane</keyword>
<keyword evidence="1" id="KW-1133">Transmembrane helix</keyword>
<protein>
    <recommendedName>
        <fullName evidence="4">DUF4405 domain-containing protein</fullName>
    </recommendedName>
</protein>
<proteinExistence type="predicted"/>
<evidence type="ECO:0000256" key="1">
    <source>
        <dbReference type="SAM" id="Phobius"/>
    </source>
</evidence>
<accession>A0A9D2WPU8</accession>
<reference evidence="2" key="1">
    <citation type="submission" date="2016-02" db="EMBL/GenBank/DDBJ databases">
        <title>Draft Genome Sequence of Sporotomaculum syntrophicum Strain FB, a Syntrophic Benzoate Degrader.</title>
        <authorList>
            <person name="Nobu M.K."/>
            <person name="Narihiro T."/>
            <person name="Qiu Y.-L."/>
            <person name="Ohashi A."/>
            <person name="Liu W.-T."/>
            <person name="Yuji S."/>
        </authorList>
    </citation>
    <scope>NUCLEOTIDE SEQUENCE</scope>
    <source>
        <strain evidence="2">FB</strain>
    </source>
</reference>
<feature type="transmembrane region" description="Helical" evidence="1">
    <location>
        <begin position="26"/>
        <end position="43"/>
    </location>
</feature>
<evidence type="ECO:0008006" key="4">
    <source>
        <dbReference type="Google" id="ProtNLM"/>
    </source>
</evidence>
<dbReference type="Proteomes" id="UP000798488">
    <property type="component" value="Unassembled WGS sequence"/>
</dbReference>
<evidence type="ECO:0000313" key="2">
    <source>
        <dbReference type="EMBL" id="KAF1084726.1"/>
    </source>
</evidence>
<name>A0A9D2WPU8_9FIRM</name>
<evidence type="ECO:0000313" key="3">
    <source>
        <dbReference type="Proteomes" id="UP000798488"/>
    </source>
</evidence>